<dbReference type="PANTHER" id="PTHR13774:SF17">
    <property type="entry name" value="PHENAZINE BIOSYNTHESIS-LIKE DOMAIN-CONTAINING PROTEIN"/>
    <property type="match status" value="1"/>
</dbReference>
<dbReference type="AlphaFoldDB" id="A0A839U532"/>
<evidence type="ECO:0000256" key="3">
    <source>
        <dbReference type="PIRSR" id="PIRSR016184-1"/>
    </source>
</evidence>
<keyword evidence="2" id="KW-0413">Isomerase</keyword>
<protein>
    <submittedName>
        <fullName evidence="4">PhzF family phenazine biosynthesis protein</fullName>
    </submittedName>
</protein>
<evidence type="ECO:0000256" key="1">
    <source>
        <dbReference type="ARBA" id="ARBA00008270"/>
    </source>
</evidence>
<name>A0A839U532_9HYPH</name>
<dbReference type="InterPro" id="IPR003719">
    <property type="entry name" value="Phenazine_PhzF-like"/>
</dbReference>
<accession>A0A839U532</accession>
<evidence type="ECO:0000256" key="2">
    <source>
        <dbReference type="ARBA" id="ARBA00023235"/>
    </source>
</evidence>
<keyword evidence="5" id="KW-1185">Reference proteome</keyword>
<dbReference type="RefSeq" id="WP_246410729.1">
    <property type="nucleotide sequence ID" value="NZ_JACHXN010000001.1"/>
</dbReference>
<dbReference type="Gene3D" id="3.10.310.10">
    <property type="entry name" value="Diaminopimelate Epimerase, Chain A, domain 1"/>
    <property type="match status" value="2"/>
</dbReference>
<dbReference type="NCBIfam" id="TIGR00654">
    <property type="entry name" value="PhzF_family"/>
    <property type="match status" value="1"/>
</dbReference>
<reference evidence="4 5" key="1">
    <citation type="submission" date="2020-08" db="EMBL/GenBank/DDBJ databases">
        <title>Genomic Encyclopedia of Type Strains, Phase III (KMG-III): the genomes of soil and plant-associated and newly described type strains.</title>
        <authorList>
            <person name="Whitman W."/>
        </authorList>
    </citation>
    <scope>NUCLEOTIDE SEQUENCE [LARGE SCALE GENOMIC DNA]</scope>
    <source>
        <strain evidence="4 5">CECT 7015</strain>
    </source>
</reference>
<dbReference type="PANTHER" id="PTHR13774">
    <property type="entry name" value="PHENAZINE BIOSYNTHESIS PROTEIN"/>
    <property type="match status" value="1"/>
</dbReference>
<dbReference type="PIRSF" id="PIRSF016184">
    <property type="entry name" value="PhzC_PhzF"/>
    <property type="match status" value="1"/>
</dbReference>
<dbReference type="GO" id="GO:0016853">
    <property type="term" value="F:isomerase activity"/>
    <property type="evidence" value="ECO:0007669"/>
    <property type="project" value="UniProtKB-KW"/>
</dbReference>
<organism evidence="4 5">
    <name type="scientific">Phyllobacterium trifolii</name>
    <dbReference type="NCBI Taxonomy" id="300193"/>
    <lineage>
        <taxon>Bacteria</taxon>
        <taxon>Pseudomonadati</taxon>
        <taxon>Pseudomonadota</taxon>
        <taxon>Alphaproteobacteria</taxon>
        <taxon>Hyphomicrobiales</taxon>
        <taxon>Phyllobacteriaceae</taxon>
        <taxon>Phyllobacterium</taxon>
    </lineage>
</organism>
<dbReference type="GO" id="GO:0005737">
    <property type="term" value="C:cytoplasm"/>
    <property type="evidence" value="ECO:0007669"/>
    <property type="project" value="TreeGrafter"/>
</dbReference>
<sequence>MRSLTMYQVDAFTTELFSGNPAAVLVLDDWLPVETMQAIASENNLAETAFVKPNASCWDLRWFTPVHEADFCGHATLATAHVLANELGVEGELVFETRVGALRVNRKKSAYQLDFPSFPPEPIGEILPLLNEITGGNHVSAFQNFENVFVVLKNEQAVLDFAPDLPKITQLDPFGFVVTARGDEHDFVSRYFVPHAGIPEDPVTGSIHATLVPYWAEELGKLKLSAFQRSKRGGHLLCELLDDRVLLTGSAVTFMKAQIYLP</sequence>
<evidence type="ECO:0000313" key="4">
    <source>
        <dbReference type="EMBL" id="MBB3144100.1"/>
    </source>
</evidence>
<feature type="active site" evidence="3">
    <location>
        <position position="47"/>
    </location>
</feature>
<comment type="caution">
    <text evidence="4">The sequence shown here is derived from an EMBL/GenBank/DDBJ whole genome shotgun (WGS) entry which is preliminary data.</text>
</comment>
<dbReference type="Pfam" id="PF02567">
    <property type="entry name" value="PhzC-PhzF"/>
    <property type="match status" value="1"/>
</dbReference>
<gene>
    <name evidence="4" type="ORF">FHS21_000483</name>
</gene>
<evidence type="ECO:0000313" key="5">
    <source>
        <dbReference type="Proteomes" id="UP000554520"/>
    </source>
</evidence>
<dbReference type="SUPFAM" id="SSF54506">
    <property type="entry name" value="Diaminopimelate epimerase-like"/>
    <property type="match status" value="1"/>
</dbReference>
<dbReference type="Proteomes" id="UP000554520">
    <property type="component" value="Unassembled WGS sequence"/>
</dbReference>
<proteinExistence type="inferred from homology"/>
<dbReference type="EMBL" id="JACHXN010000001">
    <property type="protein sequence ID" value="MBB3144100.1"/>
    <property type="molecule type" value="Genomic_DNA"/>
</dbReference>
<comment type="similarity">
    <text evidence="1">Belongs to the PhzF family.</text>
</comment>